<dbReference type="AlphaFoldDB" id="A0A1A8VP42"/>
<accession>A0A1A8VP42</accession>
<proteinExistence type="predicted"/>
<protein>
    <submittedName>
        <fullName evidence="1">Uncharacterized protein</fullName>
    </submittedName>
</protein>
<evidence type="ECO:0000313" key="1">
    <source>
        <dbReference type="EMBL" id="SBS80545.1"/>
    </source>
</evidence>
<dbReference type="EMBL" id="FLQV01000034">
    <property type="protein sequence ID" value="SBS80545.1"/>
    <property type="molecule type" value="Genomic_DNA"/>
</dbReference>
<name>A0A1A8VP42_PLAOA</name>
<gene>
    <name evidence="1" type="ORF">POVCU1_001540</name>
</gene>
<dbReference type="Proteomes" id="UP000078546">
    <property type="component" value="Unassembled WGS sequence"/>
</dbReference>
<sequence>MRENVTRKTRWKEEQEEEKETKFELTNLIYNFAHAYADLSFFGIFREKGRKHRTEVMLLRTCQYRDCVVVSPPLREYLKKYYTPILCSLVGNFNY</sequence>
<reference evidence="2" key="1">
    <citation type="submission" date="2016-05" db="EMBL/GenBank/DDBJ databases">
        <authorList>
            <person name="Naeem Raeece"/>
        </authorList>
    </citation>
    <scope>NUCLEOTIDE SEQUENCE [LARGE SCALE GENOMIC DNA]</scope>
</reference>
<organism evidence="1 2">
    <name type="scientific">Plasmodium ovale curtisi</name>
    <dbReference type="NCBI Taxonomy" id="864141"/>
    <lineage>
        <taxon>Eukaryota</taxon>
        <taxon>Sar</taxon>
        <taxon>Alveolata</taxon>
        <taxon>Apicomplexa</taxon>
        <taxon>Aconoidasida</taxon>
        <taxon>Haemosporida</taxon>
        <taxon>Plasmodiidae</taxon>
        <taxon>Plasmodium</taxon>
        <taxon>Plasmodium (Plasmodium)</taxon>
    </lineage>
</organism>
<evidence type="ECO:0000313" key="2">
    <source>
        <dbReference type="Proteomes" id="UP000078546"/>
    </source>
</evidence>